<protein>
    <submittedName>
        <fullName evidence="1">Uncharacterized protein</fullName>
    </submittedName>
</protein>
<accession>A0AAQ4EKG6</accession>
<reference evidence="1 2" key="1">
    <citation type="journal article" date="2023" name="Arcadia Sci">
        <title>De novo assembly of a long-read Amblyomma americanum tick genome.</title>
        <authorList>
            <person name="Chou S."/>
            <person name="Poskanzer K.E."/>
            <person name="Rollins M."/>
            <person name="Thuy-Boun P.S."/>
        </authorList>
    </citation>
    <scope>NUCLEOTIDE SEQUENCE [LARGE SCALE GENOMIC DNA]</scope>
    <source>
        <strain evidence="1">F_SG_1</strain>
        <tissue evidence="1">Salivary glands</tissue>
    </source>
</reference>
<dbReference type="EMBL" id="JARKHS020014363">
    <property type="protein sequence ID" value="KAK8775224.1"/>
    <property type="molecule type" value="Genomic_DNA"/>
</dbReference>
<name>A0AAQ4EKG6_AMBAM</name>
<dbReference type="AlphaFoldDB" id="A0AAQ4EKG6"/>
<comment type="caution">
    <text evidence="1">The sequence shown here is derived from an EMBL/GenBank/DDBJ whole genome shotgun (WGS) entry which is preliminary data.</text>
</comment>
<feature type="non-terminal residue" evidence="1">
    <location>
        <position position="105"/>
    </location>
</feature>
<organism evidence="1 2">
    <name type="scientific">Amblyomma americanum</name>
    <name type="common">Lone star tick</name>
    <dbReference type="NCBI Taxonomy" id="6943"/>
    <lineage>
        <taxon>Eukaryota</taxon>
        <taxon>Metazoa</taxon>
        <taxon>Ecdysozoa</taxon>
        <taxon>Arthropoda</taxon>
        <taxon>Chelicerata</taxon>
        <taxon>Arachnida</taxon>
        <taxon>Acari</taxon>
        <taxon>Parasitiformes</taxon>
        <taxon>Ixodida</taxon>
        <taxon>Ixodoidea</taxon>
        <taxon>Ixodidae</taxon>
        <taxon>Amblyomminae</taxon>
        <taxon>Amblyomma</taxon>
    </lineage>
</organism>
<keyword evidence="2" id="KW-1185">Reference proteome</keyword>
<evidence type="ECO:0000313" key="2">
    <source>
        <dbReference type="Proteomes" id="UP001321473"/>
    </source>
</evidence>
<evidence type="ECO:0000313" key="1">
    <source>
        <dbReference type="EMBL" id="KAK8775224.1"/>
    </source>
</evidence>
<dbReference type="Proteomes" id="UP001321473">
    <property type="component" value="Unassembled WGS sequence"/>
</dbReference>
<gene>
    <name evidence="1" type="ORF">V5799_031431</name>
</gene>
<proteinExistence type="predicted"/>
<sequence length="105" mass="12092">MIKSSRKKFALNFLERSERRVGHACCFLRCVQAAAVAQWSKPQVVEISGALHYGVPHRLSRSGTLNPNKSQIKCCQYLHLLKRLLSNQSAPFFVFWKRDFLLLSE</sequence>